<organism evidence="9 10">
    <name type="scientific">Amycolatopsis rhizosphaerae</name>
    <dbReference type="NCBI Taxonomy" id="2053003"/>
    <lineage>
        <taxon>Bacteria</taxon>
        <taxon>Bacillati</taxon>
        <taxon>Actinomycetota</taxon>
        <taxon>Actinomycetes</taxon>
        <taxon>Pseudonocardiales</taxon>
        <taxon>Pseudonocardiaceae</taxon>
        <taxon>Amycolatopsis</taxon>
    </lineage>
</organism>
<feature type="transmembrane region" description="Helical" evidence="7">
    <location>
        <begin position="47"/>
        <end position="74"/>
    </location>
</feature>
<dbReference type="InterPro" id="IPR050250">
    <property type="entry name" value="Macrolide_Exporter_MacB"/>
</dbReference>
<evidence type="ECO:0000256" key="5">
    <source>
        <dbReference type="ARBA" id="ARBA00023136"/>
    </source>
</evidence>
<comment type="caution">
    <text evidence="9">The sequence shown here is derived from an EMBL/GenBank/DDBJ whole genome shotgun (WGS) entry which is preliminary data.</text>
</comment>
<dbReference type="PANTHER" id="PTHR30572:SF4">
    <property type="entry name" value="ABC TRANSPORTER PERMEASE YTRF"/>
    <property type="match status" value="1"/>
</dbReference>
<feature type="transmembrane region" description="Helical" evidence="7">
    <location>
        <begin position="192"/>
        <end position="218"/>
    </location>
</feature>
<feature type="transmembrane region" description="Helical" evidence="7">
    <location>
        <begin position="141"/>
        <end position="164"/>
    </location>
</feature>
<reference evidence="9 10" key="1">
    <citation type="submission" date="2019-07" db="EMBL/GenBank/DDBJ databases">
        <authorList>
            <person name="Duangmal K."/>
            <person name="Teo W.F.A."/>
        </authorList>
    </citation>
    <scope>NUCLEOTIDE SEQUENCE [LARGE SCALE GENOMIC DNA]</scope>
    <source>
        <strain evidence="9 10">TBRC 6029</strain>
    </source>
</reference>
<feature type="transmembrane region" description="Helical" evidence="7">
    <location>
        <begin position="480"/>
        <end position="503"/>
    </location>
</feature>
<dbReference type="InterPro" id="IPR003838">
    <property type="entry name" value="ABC3_permease_C"/>
</dbReference>
<dbReference type="GO" id="GO:0022857">
    <property type="term" value="F:transmembrane transporter activity"/>
    <property type="evidence" value="ECO:0007669"/>
    <property type="project" value="TreeGrafter"/>
</dbReference>
<dbReference type="Pfam" id="PF02687">
    <property type="entry name" value="FtsX"/>
    <property type="match status" value="2"/>
</dbReference>
<dbReference type="RefSeq" id="WP_144591231.1">
    <property type="nucleotide sequence ID" value="NZ_VJWX01000311.1"/>
</dbReference>
<keyword evidence="4 7" id="KW-1133">Transmembrane helix</keyword>
<keyword evidence="5 7" id="KW-0472">Membrane</keyword>
<keyword evidence="3 7" id="KW-0812">Transmembrane</keyword>
<dbReference type="GO" id="GO:0005886">
    <property type="term" value="C:plasma membrane"/>
    <property type="evidence" value="ECO:0007669"/>
    <property type="project" value="UniProtKB-SubCell"/>
</dbReference>
<evidence type="ECO:0000313" key="9">
    <source>
        <dbReference type="EMBL" id="TVT36600.1"/>
    </source>
</evidence>
<feature type="transmembrane region" description="Helical" evidence="7">
    <location>
        <begin position="15"/>
        <end position="41"/>
    </location>
</feature>
<feature type="domain" description="ABC3 transporter permease C-terminal" evidence="8">
    <location>
        <begin position="54"/>
        <end position="171"/>
    </location>
</feature>
<feature type="transmembrane region" description="Helical" evidence="7">
    <location>
        <begin position="224"/>
        <end position="251"/>
    </location>
</feature>
<comment type="subcellular location">
    <subcellularLocation>
        <location evidence="1">Cell membrane</location>
        <topology evidence="1">Multi-pass membrane protein</topology>
    </subcellularLocation>
</comment>
<evidence type="ECO:0000256" key="1">
    <source>
        <dbReference type="ARBA" id="ARBA00004651"/>
    </source>
</evidence>
<reference evidence="9 10" key="2">
    <citation type="submission" date="2019-08" db="EMBL/GenBank/DDBJ databases">
        <title>Amycolatopsis acidicola sp. nov., isolated from peat swamp forest soil.</title>
        <authorList>
            <person name="Srisuk N."/>
        </authorList>
    </citation>
    <scope>NUCLEOTIDE SEQUENCE [LARGE SCALE GENOMIC DNA]</scope>
    <source>
        <strain evidence="9 10">TBRC 6029</strain>
    </source>
</reference>
<dbReference type="PANTHER" id="PTHR30572">
    <property type="entry name" value="MEMBRANE COMPONENT OF TRANSPORTER-RELATED"/>
    <property type="match status" value="1"/>
</dbReference>
<evidence type="ECO:0000256" key="3">
    <source>
        <dbReference type="ARBA" id="ARBA00022692"/>
    </source>
</evidence>
<keyword evidence="2" id="KW-1003">Cell membrane</keyword>
<evidence type="ECO:0000256" key="4">
    <source>
        <dbReference type="ARBA" id="ARBA00022989"/>
    </source>
</evidence>
<dbReference type="Proteomes" id="UP000320011">
    <property type="component" value="Unassembled WGS sequence"/>
</dbReference>
<evidence type="ECO:0000256" key="7">
    <source>
        <dbReference type="SAM" id="Phobius"/>
    </source>
</evidence>
<dbReference type="EMBL" id="VJWX01000311">
    <property type="protein sequence ID" value="TVT36600.1"/>
    <property type="molecule type" value="Genomic_DNA"/>
</dbReference>
<evidence type="ECO:0000313" key="10">
    <source>
        <dbReference type="Proteomes" id="UP000320011"/>
    </source>
</evidence>
<keyword evidence="10" id="KW-1185">Reference proteome</keyword>
<proteinExistence type="inferred from homology"/>
<protein>
    <submittedName>
        <fullName evidence="9">ABC transporter permease</fullName>
    </submittedName>
</protein>
<gene>
    <name evidence="9" type="ORF">FNH05_25440</name>
</gene>
<feature type="transmembrane region" description="Helical" evidence="7">
    <location>
        <begin position="524"/>
        <end position="551"/>
    </location>
</feature>
<comment type="similarity">
    <text evidence="6">Belongs to the ABC-4 integral membrane protein family.</text>
</comment>
<accession>A0A558BJA1</accession>
<evidence type="ECO:0000256" key="6">
    <source>
        <dbReference type="ARBA" id="ARBA00038076"/>
    </source>
</evidence>
<dbReference type="OrthoDB" id="3223244at2"/>
<dbReference type="AlphaFoldDB" id="A0A558BJA1"/>
<feature type="transmembrane region" description="Helical" evidence="7">
    <location>
        <begin position="571"/>
        <end position="591"/>
    </location>
</feature>
<feature type="domain" description="ABC3 transporter permease C-terminal" evidence="8">
    <location>
        <begin position="483"/>
        <end position="600"/>
    </location>
</feature>
<evidence type="ECO:0000259" key="8">
    <source>
        <dbReference type="Pfam" id="PF02687"/>
    </source>
</evidence>
<name>A0A558BJA1_9PSEU</name>
<feature type="transmembrane region" description="Helical" evidence="7">
    <location>
        <begin position="95"/>
        <end position="121"/>
    </location>
</feature>
<feature type="transmembrane region" description="Helical" evidence="7">
    <location>
        <begin position="272"/>
        <end position="295"/>
    </location>
</feature>
<sequence length="609" mass="62525">MFELSVATFRERWQLFLGAIVTVALGVALVQSSLLILLSALDHVEAITLLAMTLGIAAFLAVFIVSSTFAFTIAQRRRDLALLRLIGGSRGQVRRLLLSEALLLGLIGTALGIPAGMGVMGLQSRILTGLEFLPAAFSPEWQGWIIGVSAGVGVGVSLFGVLAASRRAAKVRPLEALRESGEAARVMTFSRWFFGILFVAGAVALAIVAVFAGASAAIPLSVNSAVTAAVGLSALSPLLVPLASRVFGLVLGRGTLGTLARANLADGVRRSASTAAPLLVLVALVVGLSGTLSTLTAAGRQEMVRDLDADLVAASAPARPVPGVAVASTETTVPVVVAFDKSGKRKVKEKQALVVDAGDYRRTHREAPVAGSFDDLHGMAVAAREAALGDAITVRIGDREFGTRVVAVLPDSFVGGPGYLLPRDLVPSSLLGNAPAHTIVKLAPGADPAKVAASLPGPVTTVGDWIATGSSKQEKTSSGIMTVLMGLAGLYSVIAVINAVVIAAAERRREFAVVRVTGLKRRQVVVMALVESLAVVVIALLLGLAAASAALTGITRATGRILGTATLSLPWATLGLVVLGAFTVVGLTSVWTSISATRQAPVGLLGARE</sequence>
<evidence type="ECO:0000256" key="2">
    <source>
        <dbReference type="ARBA" id="ARBA00022475"/>
    </source>
</evidence>